<dbReference type="Proteomes" id="UP000019249">
    <property type="component" value="Unassembled WGS sequence"/>
</dbReference>
<dbReference type="EMBL" id="AODF01000060">
    <property type="protein sequence ID" value="EUJ24337.1"/>
    <property type="molecule type" value="Genomic_DNA"/>
</dbReference>
<evidence type="ECO:0000313" key="2">
    <source>
        <dbReference type="Proteomes" id="UP000019249"/>
    </source>
</evidence>
<dbReference type="RefSeq" id="WP_036098615.1">
    <property type="nucleotide sequence ID" value="NZ_AODF01000060.1"/>
</dbReference>
<organism evidence="1 2">
    <name type="scientific">Listeria floridensis FSL S10-1187</name>
    <dbReference type="NCBI Taxonomy" id="1265817"/>
    <lineage>
        <taxon>Bacteria</taxon>
        <taxon>Bacillati</taxon>
        <taxon>Bacillota</taxon>
        <taxon>Bacilli</taxon>
        <taxon>Bacillales</taxon>
        <taxon>Listeriaceae</taxon>
        <taxon>Listeria</taxon>
    </lineage>
</organism>
<reference evidence="1 2" key="1">
    <citation type="journal article" date="2014" name="Int. J. Syst. Evol. Microbiol.">
        <title>Listeria floridensis sp. nov., Listeria aquatica sp. nov., Listeria cornellensis sp. nov., Listeria riparia sp. nov. and Listeria grandensis sp. nov., from agricultural and natural environments.</title>
        <authorList>
            <person name="den Bakker H.C."/>
            <person name="Warchocki S."/>
            <person name="Wright E.M."/>
            <person name="Allred A.F."/>
            <person name="Ahlstrom C."/>
            <person name="Manuel C.S."/>
            <person name="Stasiewicz M.J."/>
            <person name="Burrell A."/>
            <person name="Roof S."/>
            <person name="Strawn L."/>
            <person name="Fortes E.D."/>
            <person name="Nightingale K.K."/>
            <person name="Kephart D."/>
            <person name="Wiedmann M."/>
        </authorList>
    </citation>
    <scope>NUCLEOTIDE SEQUENCE [LARGE SCALE GENOMIC DNA]</scope>
    <source>
        <strain evidence="1 2">FSL S10-1187</strain>
    </source>
</reference>
<comment type="caution">
    <text evidence="1">The sequence shown here is derived from an EMBL/GenBank/DDBJ whole genome shotgun (WGS) entry which is preliminary data.</text>
</comment>
<protein>
    <submittedName>
        <fullName evidence="1">Uncharacterized protein</fullName>
    </submittedName>
</protein>
<gene>
    <name evidence="1" type="ORF">MFLO_15658</name>
</gene>
<evidence type="ECO:0000313" key="1">
    <source>
        <dbReference type="EMBL" id="EUJ24337.1"/>
    </source>
</evidence>
<sequence length="88" mass="10589">MNFKRAMQRPTPEQQKNLEVILEKVHQEEREKILSLGYTDEDIEKGWTLLEKYYEGLPNFVHVPSIAEFMEVQYDKKLEEEKMKEGQE</sequence>
<name>A0ABN0RBB3_9LIST</name>
<proteinExistence type="predicted"/>
<keyword evidence="2" id="KW-1185">Reference proteome</keyword>
<accession>A0ABN0RBB3</accession>